<evidence type="ECO:0000256" key="1">
    <source>
        <dbReference type="ARBA" id="ARBA00023015"/>
    </source>
</evidence>
<evidence type="ECO:0000259" key="4">
    <source>
        <dbReference type="Pfam" id="PF24278"/>
    </source>
</evidence>
<evidence type="ECO:0000313" key="6">
    <source>
        <dbReference type="Proteomes" id="UP000326244"/>
    </source>
</evidence>
<dbReference type="InterPro" id="IPR056493">
    <property type="entry name" value="HVO_0513_N"/>
</dbReference>
<dbReference type="InterPro" id="IPR007050">
    <property type="entry name" value="HTH_bacterioopsin"/>
</dbReference>
<sequence>MWRFRHTSDMKHLRVTARIPPDYAPEFFDLLANDPEIEESRIVDWNRTPEGCDTVLFAIDGDATRFVDRAPSTPGVESVTLSGAKRRRTYALVENRPLSMPMFGAIHDAGTRLGLVVLKPLIYRDGTVSCRVVGEAGPLQDALDEAPEPIDVRLDSISAVSDGLARPSSKLSERQREAVRTALALGYYDRPRGATHEDVAAELGCAPATVSDHLQRAEAKLVRAVMDDFGPTV</sequence>
<dbReference type="InterPro" id="IPR013324">
    <property type="entry name" value="RNA_pol_sigma_r3/r4-like"/>
</dbReference>
<accession>A0A5J5LNH6</accession>
<dbReference type="AlphaFoldDB" id="A0A5J5LNH6"/>
<organism evidence="5 6">
    <name type="scientific">Haloarcula hispanica</name>
    <dbReference type="NCBI Taxonomy" id="51589"/>
    <lineage>
        <taxon>Archaea</taxon>
        <taxon>Methanobacteriati</taxon>
        <taxon>Methanobacteriota</taxon>
        <taxon>Stenosarchaea group</taxon>
        <taxon>Halobacteria</taxon>
        <taxon>Halobacteriales</taxon>
        <taxon>Haloarculaceae</taxon>
        <taxon>Haloarcula</taxon>
    </lineage>
</organism>
<dbReference type="Pfam" id="PF24278">
    <property type="entry name" value="HVO_0513_N"/>
    <property type="match status" value="1"/>
</dbReference>
<evidence type="ECO:0000256" key="2">
    <source>
        <dbReference type="ARBA" id="ARBA00023163"/>
    </source>
</evidence>
<evidence type="ECO:0000313" key="5">
    <source>
        <dbReference type="EMBL" id="KAA9411217.1"/>
    </source>
</evidence>
<dbReference type="EMBL" id="RQWK01000001">
    <property type="protein sequence ID" value="KAA9411217.1"/>
    <property type="molecule type" value="Genomic_DNA"/>
</dbReference>
<dbReference type="GO" id="GO:0003677">
    <property type="term" value="F:DNA binding"/>
    <property type="evidence" value="ECO:0007669"/>
    <property type="project" value="UniProtKB-KW"/>
</dbReference>
<evidence type="ECO:0000259" key="3">
    <source>
        <dbReference type="Pfam" id="PF04967"/>
    </source>
</evidence>
<name>A0A5J5LNH6_HALHI</name>
<proteinExistence type="predicted"/>
<dbReference type="Proteomes" id="UP000326244">
    <property type="component" value="Unassembled WGS sequence"/>
</dbReference>
<dbReference type="PANTHER" id="PTHR34236">
    <property type="entry name" value="DIMETHYL SULFOXIDE REDUCTASE TRANSCRIPTIONAL ACTIVATOR"/>
    <property type="match status" value="1"/>
</dbReference>
<dbReference type="InterPro" id="IPR036388">
    <property type="entry name" value="WH-like_DNA-bd_sf"/>
</dbReference>
<dbReference type="Gene3D" id="1.10.10.10">
    <property type="entry name" value="Winged helix-like DNA-binding domain superfamily/Winged helix DNA-binding domain"/>
    <property type="match status" value="1"/>
</dbReference>
<protein>
    <submittedName>
        <fullName evidence="5">DNA-binding protein</fullName>
    </submittedName>
</protein>
<keyword evidence="5" id="KW-0238">DNA-binding</keyword>
<gene>
    <name evidence="5" type="ORF">EGO51_12255</name>
</gene>
<dbReference type="Pfam" id="PF04967">
    <property type="entry name" value="HTH_10"/>
    <property type="match status" value="1"/>
</dbReference>
<dbReference type="SUPFAM" id="SSF88659">
    <property type="entry name" value="Sigma3 and sigma4 domains of RNA polymerase sigma factors"/>
    <property type="match status" value="1"/>
</dbReference>
<reference evidence="5 6" key="1">
    <citation type="submission" date="2018-11" db="EMBL/GenBank/DDBJ databases">
        <title>Genomic analysis of Haloarcula hispanica CBA1121.</title>
        <authorList>
            <person name="Kim Y.B."/>
            <person name="Roh S.W."/>
        </authorList>
    </citation>
    <scope>NUCLEOTIDE SEQUENCE [LARGE SCALE GENOMIC DNA]</scope>
    <source>
        <strain evidence="5 6">CBA1121</strain>
    </source>
</reference>
<dbReference type="PANTHER" id="PTHR34236:SF1">
    <property type="entry name" value="DIMETHYL SULFOXIDE REDUCTASE TRANSCRIPTIONAL ACTIVATOR"/>
    <property type="match status" value="1"/>
</dbReference>
<keyword evidence="2" id="KW-0804">Transcription</keyword>
<keyword evidence="1" id="KW-0805">Transcription regulation</keyword>
<feature type="domain" description="HTH bat-type" evidence="3">
    <location>
        <begin position="171"/>
        <end position="222"/>
    </location>
</feature>
<feature type="domain" description="HVO-0513-like N-terminal" evidence="4">
    <location>
        <begin position="30"/>
        <end position="157"/>
    </location>
</feature>
<comment type="caution">
    <text evidence="5">The sequence shown here is derived from an EMBL/GenBank/DDBJ whole genome shotgun (WGS) entry which is preliminary data.</text>
</comment>